<dbReference type="AlphaFoldDB" id="A0A382IXU7"/>
<name>A0A382IXU7_9ZZZZ</name>
<gene>
    <name evidence="6" type="ORF">METZ01_LOCUS257568</name>
</gene>
<evidence type="ECO:0000259" key="5">
    <source>
        <dbReference type="Pfam" id="PF03160"/>
    </source>
</evidence>
<protein>
    <recommendedName>
        <fullName evidence="5">Calx-beta domain-containing protein</fullName>
    </recommendedName>
</protein>
<dbReference type="Gene3D" id="2.60.40.2030">
    <property type="match status" value="2"/>
</dbReference>
<keyword evidence="3" id="KW-0106">Calcium</keyword>
<dbReference type="PANTHER" id="PTHR46682:SF1">
    <property type="entry name" value="ADHESION G-PROTEIN COUPLED RECEPTOR V1"/>
    <property type="match status" value="1"/>
</dbReference>
<organism evidence="6">
    <name type="scientific">marine metagenome</name>
    <dbReference type="NCBI Taxonomy" id="408172"/>
    <lineage>
        <taxon>unclassified sequences</taxon>
        <taxon>metagenomes</taxon>
        <taxon>ecological metagenomes</taxon>
    </lineage>
</organism>
<dbReference type="InterPro" id="IPR026919">
    <property type="entry name" value="ADGRV1"/>
</dbReference>
<keyword evidence="2" id="KW-0677">Repeat</keyword>
<evidence type="ECO:0000256" key="2">
    <source>
        <dbReference type="ARBA" id="ARBA00022737"/>
    </source>
</evidence>
<dbReference type="PANTHER" id="PTHR46682">
    <property type="entry name" value="ADHESION G-PROTEIN COUPLED RECEPTOR V1"/>
    <property type="match status" value="1"/>
</dbReference>
<dbReference type="InterPro" id="IPR038081">
    <property type="entry name" value="CalX-like_sf"/>
</dbReference>
<dbReference type="GO" id="GO:0016020">
    <property type="term" value="C:membrane"/>
    <property type="evidence" value="ECO:0007669"/>
    <property type="project" value="InterPro"/>
</dbReference>
<dbReference type="GO" id="GO:0004930">
    <property type="term" value="F:G protein-coupled receptor activity"/>
    <property type="evidence" value="ECO:0007669"/>
    <property type="project" value="InterPro"/>
</dbReference>
<proteinExistence type="predicted"/>
<evidence type="ECO:0000313" key="6">
    <source>
        <dbReference type="EMBL" id="SVC04714.1"/>
    </source>
</evidence>
<feature type="non-terminal residue" evidence="6">
    <location>
        <position position="339"/>
    </location>
</feature>
<feature type="compositionally biased region" description="Polar residues" evidence="4">
    <location>
        <begin position="330"/>
        <end position="339"/>
    </location>
</feature>
<evidence type="ECO:0000256" key="3">
    <source>
        <dbReference type="ARBA" id="ARBA00022837"/>
    </source>
</evidence>
<feature type="domain" description="Calx-beta" evidence="5">
    <location>
        <begin position="155"/>
        <end position="270"/>
    </location>
</feature>
<sequence length="339" mass="35832">MIMLIRSIIHSMSILIFLMGSLLFAMPDRRASLSTATPTGAENENCTVTINYLDDAGDLALAQGTVYFTIAVGTNNPITATGDYADITEEGDEYGVGAYTISPNMVTSSTLTIGVVADKRYEHDEEFTITLTNATGSVNLTGSPITAATFTLTNDDDLPKFAFSTPTSNEEEGTAKEIDVVVEATGGDVGRDVDVTWSLVDTETSTADHASDEEGTLSFTEGEDSKTITYLSEEDELHEGDESFVLNLTGYGTTGSSGSQTAHTHTINDDDEVPTVGFSVTEMNKDEDHGSVTVTFSLEGQTTSATSVSYAIKSEGTTATSEGDDPDHNLSASSVNFSA</sequence>
<dbReference type="SUPFAM" id="SSF141072">
    <property type="entry name" value="CalX-like"/>
    <property type="match status" value="2"/>
</dbReference>
<evidence type="ECO:0000256" key="4">
    <source>
        <dbReference type="SAM" id="MobiDB-lite"/>
    </source>
</evidence>
<evidence type="ECO:0000256" key="1">
    <source>
        <dbReference type="ARBA" id="ARBA00022729"/>
    </source>
</evidence>
<dbReference type="Pfam" id="PF03160">
    <property type="entry name" value="Calx-beta"/>
    <property type="match status" value="1"/>
</dbReference>
<dbReference type="InterPro" id="IPR003644">
    <property type="entry name" value="Calx_beta"/>
</dbReference>
<feature type="region of interest" description="Disordered" evidence="4">
    <location>
        <begin position="315"/>
        <end position="339"/>
    </location>
</feature>
<accession>A0A382IXU7</accession>
<dbReference type="EMBL" id="UINC01070510">
    <property type="protein sequence ID" value="SVC04714.1"/>
    <property type="molecule type" value="Genomic_DNA"/>
</dbReference>
<keyword evidence="1" id="KW-0732">Signal</keyword>
<reference evidence="6" key="1">
    <citation type="submission" date="2018-05" db="EMBL/GenBank/DDBJ databases">
        <authorList>
            <person name="Lanie J.A."/>
            <person name="Ng W.-L."/>
            <person name="Kazmierczak K.M."/>
            <person name="Andrzejewski T.M."/>
            <person name="Davidsen T.M."/>
            <person name="Wayne K.J."/>
            <person name="Tettelin H."/>
            <person name="Glass J.I."/>
            <person name="Rusch D."/>
            <person name="Podicherti R."/>
            <person name="Tsui H.-C.T."/>
            <person name="Winkler M.E."/>
        </authorList>
    </citation>
    <scope>NUCLEOTIDE SEQUENCE</scope>
</reference>